<keyword evidence="2" id="KW-1185">Reference proteome</keyword>
<evidence type="ECO:0000313" key="1">
    <source>
        <dbReference type="EMBL" id="OQR89506.1"/>
    </source>
</evidence>
<evidence type="ECO:0000313" key="2">
    <source>
        <dbReference type="Proteomes" id="UP000243579"/>
    </source>
</evidence>
<accession>A0A1V9YUT0</accession>
<dbReference type="Proteomes" id="UP000243579">
    <property type="component" value="Unassembled WGS sequence"/>
</dbReference>
<sequence>MAFNFTATNKELPLKLRTNIRDQNASMEASMTAIRASTGIDFALEVHGDVLAFNKAIDGYENRLGDIFFDASSGVLDSLSRCFSTGCADDMIKEAVADACTAKVLAFRVKLEGRPSGGAYHPLSIENGTFFVDFYSDAVWSNVDEVSWTKLEDIPGI</sequence>
<dbReference type="OrthoDB" id="60838at2759"/>
<dbReference type="EMBL" id="JNBR01000804">
    <property type="protein sequence ID" value="OQR89506.1"/>
    <property type="molecule type" value="Genomic_DNA"/>
</dbReference>
<dbReference type="STRING" id="1202772.A0A1V9YUT0"/>
<proteinExistence type="predicted"/>
<gene>
    <name evidence="1" type="ORF">ACHHYP_06250</name>
</gene>
<comment type="caution">
    <text evidence="1">The sequence shown here is derived from an EMBL/GenBank/DDBJ whole genome shotgun (WGS) entry which is preliminary data.</text>
</comment>
<name>A0A1V9YUT0_ACHHY</name>
<reference evidence="1 2" key="1">
    <citation type="journal article" date="2014" name="Genome Biol. Evol.">
        <title>The secreted proteins of Achlya hypogyna and Thraustotheca clavata identify the ancestral oomycete secretome and reveal gene acquisitions by horizontal gene transfer.</title>
        <authorList>
            <person name="Misner I."/>
            <person name="Blouin N."/>
            <person name="Leonard G."/>
            <person name="Richards T.A."/>
            <person name="Lane C.E."/>
        </authorList>
    </citation>
    <scope>NUCLEOTIDE SEQUENCE [LARGE SCALE GENOMIC DNA]</scope>
    <source>
        <strain evidence="1 2">ATCC 48635</strain>
    </source>
</reference>
<dbReference type="AlphaFoldDB" id="A0A1V9YUT0"/>
<protein>
    <submittedName>
        <fullName evidence="1">Uncharacterized protein</fullName>
    </submittedName>
</protein>
<organism evidence="1 2">
    <name type="scientific">Achlya hypogyna</name>
    <name type="common">Oomycete</name>
    <name type="synonym">Protoachlya hypogyna</name>
    <dbReference type="NCBI Taxonomy" id="1202772"/>
    <lineage>
        <taxon>Eukaryota</taxon>
        <taxon>Sar</taxon>
        <taxon>Stramenopiles</taxon>
        <taxon>Oomycota</taxon>
        <taxon>Saprolegniomycetes</taxon>
        <taxon>Saprolegniales</taxon>
        <taxon>Achlyaceae</taxon>
        <taxon>Achlya</taxon>
    </lineage>
</organism>